<evidence type="ECO:0000256" key="1">
    <source>
        <dbReference type="SAM" id="Coils"/>
    </source>
</evidence>
<accession>A0A6C0D201</accession>
<protein>
    <submittedName>
        <fullName evidence="2">Uncharacterized protein</fullName>
    </submittedName>
</protein>
<evidence type="ECO:0000313" key="2">
    <source>
        <dbReference type="EMBL" id="QHT10462.1"/>
    </source>
</evidence>
<dbReference type="EMBL" id="MN739521">
    <property type="protein sequence ID" value="QHT10462.1"/>
    <property type="molecule type" value="Genomic_DNA"/>
</dbReference>
<proteinExistence type="predicted"/>
<dbReference type="AlphaFoldDB" id="A0A6C0D201"/>
<keyword evidence="1" id="KW-0175">Coiled coil</keyword>
<organism evidence="2">
    <name type="scientific">viral metagenome</name>
    <dbReference type="NCBI Taxonomy" id="1070528"/>
    <lineage>
        <taxon>unclassified sequences</taxon>
        <taxon>metagenomes</taxon>
        <taxon>organismal metagenomes</taxon>
    </lineage>
</organism>
<feature type="coiled-coil region" evidence="1">
    <location>
        <begin position="96"/>
        <end position="137"/>
    </location>
</feature>
<name>A0A6C0D201_9ZZZZ</name>
<reference evidence="2" key="1">
    <citation type="journal article" date="2020" name="Nature">
        <title>Giant virus diversity and host interactions through global metagenomics.</title>
        <authorList>
            <person name="Schulz F."/>
            <person name="Roux S."/>
            <person name="Paez-Espino D."/>
            <person name="Jungbluth S."/>
            <person name="Walsh D.A."/>
            <person name="Denef V.J."/>
            <person name="McMahon K.D."/>
            <person name="Konstantinidis K.T."/>
            <person name="Eloe-Fadrosh E.A."/>
            <person name="Kyrpides N.C."/>
            <person name="Woyke T."/>
        </authorList>
    </citation>
    <scope>NUCLEOTIDE SEQUENCE</scope>
    <source>
        <strain evidence="2">GVMAG-M-3300023174-107</strain>
    </source>
</reference>
<sequence>MKKKNIIYLVIKNNKYIITMTQYECKTCSFITNHRTNYKKHLLTDKHNRKEREMEKIQQRKNIESICKYCDKIFSCKQSMYYHIKYNCKKNNDEDIKELVRLLNKERTERKEDKEQIANLQKQIDKLSGKLEININTTNIQNNFILSYKDTDTSHLTDKDYESAINKVNDSIKYLIEKIHFNPEKPENMNIFIPNLKNKYLMLFENGSWQTKSRKNEIDYLKSTKEDLINEWFEANKKNYPKLKTFFERYVYNSDETKTDNCVDDINQRIELALYNNKHLIKN</sequence>